<evidence type="ECO:0000313" key="3">
    <source>
        <dbReference type="Proteomes" id="UP000298416"/>
    </source>
</evidence>
<name>A0A8X8WNB3_SALSN</name>
<reference evidence="2" key="1">
    <citation type="submission" date="2018-01" db="EMBL/GenBank/DDBJ databases">
        <authorList>
            <person name="Mao J.F."/>
        </authorList>
    </citation>
    <scope>NUCLEOTIDE SEQUENCE</scope>
    <source>
        <strain evidence="2">Huo1</strain>
        <tissue evidence="2">Leaf</tissue>
    </source>
</reference>
<feature type="compositionally biased region" description="Basic residues" evidence="1">
    <location>
        <begin position="137"/>
        <end position="148"/>
    </location>
</feature>
<accession>A0A8X8WNB3</accession>
<protein>
    <submittedName>
        <fullName evidence="2">Uncharacterized protein</fullName>
    </submittedName>
</protein>
<gene>
    <name evidence="2" type="ORF">SASPL_143167</name>
</gene>
<evidence type="ECO:0000256" key="1">
    <source>
        <dbReference type="SAM" id="MobiDB-lite"/>
    </source>
</evidence>
<organism evidence="2">
    <name type="scientific">Salvia splendens</name>
    <name type="common">Scarlet sage</name>
    <dbReference type="NCBI Taxonomy" id="180675"/>
    <lineage>
        <taxon>Eukaryota</taxon>
        <taxon>Viridiplantae</taxon>
        <taxon>Streptophyta</taxon>
        <taxon>Embryophyta</taxon>
        <taxon>Tracheophyta</taxon>
        <taxon>Spermatophyta</taxon>
        <taxon>Magnoliopsida</taxon>
        <taxon>eudicotyledons</taxon>
        <taxon>Gunneridae</taxon>
        <taxon>Pentapetalae</taxon>
        <taxon>asterids</taxon>
        <taxon>lamiids</taxon>
        <taxon>Lamiales</taxon>
        <taxon>Lamiaceae</taxon>
        <taxon>Nepetoideae</taxon>
        <taxon>Mentheae</taxon>
        <taxon>Salviinae</taxon>
        <taxon>Salvia</taxon>
        <taxon>Salvia subgen. Calosphace</taxon>
        <taxon>core Calosphace</taxon>
    </lineage>
</organism>
<dbReference type="EMBL" id="PNBA02000016">
    <property type="protein sequence ID" value="KAG6397006.1"/>
    <property type="molecule type" value="Genomic_DNA"/>
</dbReference>
<reference evidence="2" key="2">
    <citation type="submission" date="2020-08" db="EMBL/GenBank/DDBJ databases">
        <title>Plant Genome Project.</title>
        <authorList>
            <person name="Zhang R.-G."/>
        </authorList>
    </citation>
    <scope>NUCLEOTIDE SEQUENCE</scope>
    <source>
        <strain evidence="2">Huo1</strain>
        <tissue evidence="2">Leaf</tissue>
    </source>
</reference>
<sequence length="169" mass="18724">MNSKLWSIFINAYSNSKHSFKIIFSARDINSFDLRLLGHGHGQHPILHTRLNLISLSVLREAEAPEELARAPLDAVPGVILLLLLTAALAADLEDIPFLHLYLDLLLPEAGHVGLEHVGLRCLLPVHASRSELRRLVAKSRKGSHRSREKGSELQRPKKLGMSDIAIGD</sequence>
<proteinExistence type="predicted"/>
<comment type="caution">
    <text evidence="2">The sequence shown here is derived from an EMBL/GenBank/DDBJ whole genome shotgun (WGS) entry which is preliminary data.</text>
</comment>
<keyword evidence="3" id="KW-1185">Reference proteome</keyword>
<evidence type="ECO:0000313" key="2">
    <source>
        <dbReference type="EMBL" id="KAG6397006.1"/>
    </source>
</evidence>
<feature type="region of interest" description="Disordered" evidence="1">
    <location>
        <begin position="137"/>
        <end position="169"/>
    </location>
</feature>
<dbReference type="Proteomes" id="UP000298416">
    <property type="component" value="Unassembled WGS sequence"/>
</dbReference>
<dbReference type="AlphaFoldDB" id="A0A8X8WNB3"/>